<dbReference type="Gene3D" id="3.90.550.10">
    <property type="entry name" value="Spore Coat Polysaccharide Biosynthesis Protein SpsA, Chain A"/>
    <property type="match status" value="1"/>
</dbReference>
<sequence length="266" mass="30691">MIDALKLSRPIQNEAYLFDFSICTLVTRKEEYNEMLNSFIEKGFNSANCEFLYADNADQNNFDAFTAINLFLRKAQGKYIIICHQDIILHQDGINELNACLKTLDQTDPKWAICGNAGAVGPNYIVFHITYPPNTFSKKGQLPLKVNSLDENFLVIKNSALLKVSNDLSGFHFYGTDLTLQAQLNGFSAYVIPFNLMHKSKGNKNEEYYIIKKRLIKKYNQFFRARWIQTNTTEFYLSGSPFNWLVSNKFFLFFSKMANGLKKRLK</sequence>
<dbReference type="InterPro" id="IPR029044">
    <property type="entry name" value="Nucleotide-diphossugar_trans"/>
</dbReference>
<keyword evidence="2" id="KW-1185">Reference proteome</keyword>
<dbReference type="Proteomes" id="UP001337681">
    <property type="component" value="Unassembled WGS sequence"/>
</dbReference>
<protein>
    <recommendedName>
        <fullName evidence="3">Acyl esterase</fullName>
    </recommendedName>
</protein>
<accession>A0ABU7GZ88</accession>
<organism evidence="1 2">
    <name type="scientific">Pedobacter flavus</name>
    <dbReference type="NCBI Taxonomy" id="3113906"/>
    <lineage>
        <taxon>Bacteria</taxon>
        <taxon>Pseudomonadati</taxon>
        <taxon>Bacteroidota</taxon>
        <taxon>Sphingobacteriia</taxon>
        <taxon>Sphingobacteriales</taxon>
        <taxon>Sphingobacteriaceae</taxon>
        <taxon>Pedobacter</taxon>
    </lineage>
</organism>
<dbReference type="EMBL" id="JAZDQU010000001">
    <property type="protein sequence ID" value="MEE1884301.1"/>
    <property type="molecule type" value="Genomic_DNA"/>
</dbReference>
<evidence type="ECO:0000313" key="1">
    <source>
        <dbReference type="EMBL" id="MEE1884301.1"/>
    </source>
</evidence>
<evidence type="ECO:0000313" key="2">
    <source>
        <dbReference type="Proteomes" id="UP001337681"/>
    </source>
</evidence>
<gene>
    <name evidence="1" type="ORF">VRU49_02600</name>
</gene>
<comment type="caution">
    <text evidence="1">The sequence shown here is derived from an EMBL/GenBank/DDBJ whole genome shotgun (WGS) entry which is preliminary data.</text>
</comment>
<reference evidence="1 2" key="1">
    <citation type="submission" date="2024-01" db="EMBL/GenBank/DDBJ databases">
        <title>Pedobacter sp. nov., isolated from oil-contaminated soil.</title>
        <authorList>
            <person name="Le N.T.T."/>
        </authorList>
    </citation>
    <scope>NUCLEOTIDE SEQUENCE [LARGE SCALE GENOMIC DNA]</scope>
    <source>
        <strain evidence="1 2">VNH31</strain>
    </source>
</reference>
<dbReference type="RefSeq" id="WP_330145218.1">
    <property type="nucleotide sequence ID" value="NZ_JAZDQU010000001.1"/>
</dbReference>
<proteinExistence type="predicted"/>
<name>A0ABU7GZ88_9SPHI</name>
<dbReference type="SUPFAM" id="SSF53448">
    <property type="entry name" value="Nucleotide-diphospho-sugar transferases"/>
    <property type="match status" value="1"/>
</dbReference>
<evidence type="ECO:0008006" key="3">
    <source>
        <dbReference type="Google" id="ProtNLM"/>
    </source>
</evidence>